<evidence type="ECO:0000256" key="5">
    <source>
        <dbReference type="ARBA" id="ARBA00023163"/>
    </source>
</evidence>
<dbReference type="Gene3D" id="2.20.25.80">
    <property type="entry name" value="WRKY domain"/>
    <property type="match status" value="1"/>
</dbReference>
<proteinExistence type="predicted"/>
<comment type="subcellular location">
    <subcellularLocation>
        <location evidence="1">Nucleus</location>
    </subcellularLocation>
</comment>
<evidence type="ECO:0000256" key="7">
    <source>
        <dbReference type="SAM" id="MobiDB-lite"/>
    </source>
</evidence>
<dbReference type="FunFam" id="2.20.25.80:FF:000006">
    <property type="entry name" value="WRKY transcription factor"/>
    <property type="match status" value="1"/>
</dbReference>
<evidence type="ECO:0000313" key="8">
    <source>
        <dbReference type="EMBL" id="ONL99006.1"/>
    </source>
</evidence>
<feature type="compositionally biased region" description="Basic and acidic residues" evidence="7">
    <location>
        <begin position="299"/>
        <end position="309"/>
    </location>
</feature>
<dbReference type="AlphaFoldDB" id="A0A1D6K608"/>
<feature type="region of interest" description="Disordered" evidence="7">
    <location>
        <begin position="1"/>
        <end position="30"/>
    </location>
</feature>
<dbReference type="eggNOG" id="ENOG502QTWW">
    <property type="taxonomic scope" value="Eukaryota"/>
</dbReference>
<keyword evidence="2" id="KW-0677">Repeat</keyword>
<dbReference type="InParanoid" id="A0A1D6K608"/>
<evidence type="ECO:0000256" key="1">
    <source>
        <dbReference type="ARBA" id="ARBA00004123"/>
    </source>
</evidence>
<feature type="region of interest" description="Disordered" evidence="7">
    <location>
        <begin position="272"/>
        <end position="377"/>
    </location>
</feature>
<dbReference type="InterPro" id="IPR003657">
    <property type="entry name" value="WRKY_dom"/>
</dbReference>
<evidence type="ECO:0000256" key="4">
    <source>
        <dbReference type="ARBA" id="ARBA00023125"/>
    </source>
</evidence>
<dbReference type="SMR" id="A0A1D6K608"/>
<dbReference type="InterPro" id="IPR036576">
    <property type="entry name" value="WRKY_dom_sf"/>
</dbReference>
<protein>
    <submittedName>
        <fullName evidence="8">Putative WRKY transcription factor 4</fullName>
    </submittedName>
</protein>
<dbReference type="ExpressionAtlas" id="A0A1D6K608">
    <property type="expression patterns" value="baseline and differential"/>
</dbReference>
<dbReference type="SUPFAM" id="SSF118290">
    <property type="entry name" value="WRKY DNA-binding domain"/>
    <property type="match status" value="1"/>
</dbReference>
<name>A0A1D6K608_MAIZE</name>
<keyword evidence="3" id="KW-0805">Transcription regulation</keyword>
<dbReference type="EMBL" id="CM007647">
    <property type="protein sequence ID" value="ONL99006.1"/>
    <property type="molecule type" value="Genomic_DNA"/>
</dbReference>
<dbReference type="IntAct" id="A0A1D6K608">
    <property type="interactions" value="1"/>
</dbReference>
<dbReference type="PANTHER" id="PTHR31221">
    <property type="entry name" value="WRKY TRANSCRIPTION FACTOR PROTEIN 1-RELATED"/>
    <property type="match status" value="1"/>
</dbReference>
<keyword evidence="5" id="KW-0804">Transcription</keyword>
<dbReference type="FunCoup" id="A0A1D6K608">
    <property type="interactions" value="1"/>
</dbReference>
<accession>A0A1D6K608</accession>
<reference evidence="8" key="1">
    <citation type="submission" date="2015-12" db="EMBL/GenBank/DDBJ databases">
        <title>Update maize B73 reference genome by single molecule sequencing technologies.</title>
        <authorList>
            <consortium name="Maize Genome Sequencing Project"/>
            <person name="Ware D."/>
        </authorList>
    </citation>
    <scope>NUCLEOTIDE SEQUENCE [LARGE SCALE GENOMIC DNA]</scope>
    <source>
        <tissue evidence="8">Seedling</tissue>
    </source>
</reference>
<evidence type="ECO:0000256" key="2">
    <source>
        <dbReference type="ARBA" id="ARBA00022737"/>
    </source>
</evidence>
<organism evidence="8">
    <name type="scientific">Zea mays</name>
    <name type="common">Maize</name>
    <dbReference type="NCBI Taxonomy" id="4577"/>
    <lineage>
        <taxon>Eukaryota</taxon>
        <taxon>Viridiplantae</taxon>
        <taxon>Streptophyta</taxon>
        <taxon>Embryophyta</taxon>
        <taxon>Tracheophyta</taxon>
        <taxon>Spermatophyta</taxon>
        <taxon>Magnoliopsida</taxon>
        <taxon>Liliopsida</taxon>
        <taxon>Poales</taxon>
        <taxon>Poaceae</taxon>
        <taxon>PACMAD clade</taxon>
        <taxon>Panicoideae</taxon>
        <taxon>Andropogonodae</taxon>
        <taxon>Andropogoneae</taxon>
        <taxon>Tripsacinae</taxon>
        <taxon>Zea</taxon>
    </lineage>
</organism>
<keyword evidence="6" id="KW-0539">Nucleus</keyword>
<feature type="region of interest" description="Disordered" evidence="7">
    <location>
        <begin position="188"/>
        <end position="228"/>
    </location>
</feature>
<dbReference type="PANTHER" id="PTHR31221:SF360">
    <property type="entry name" value="WRKY DOMAIN-CONTAINING PROTEIN"/>
    <property type="match status" value="1"/>
</dbReference>
<sequence>MAAREASAPAPSTPHAGDGVSRPPRPTLALPPRSVIESLFAAGAAETSPGPLTLAAALFPDAPSPAFHGSFTQLLVGAIGSPAVPSSPSPFAVPPRLSPATLLGSPGFFSPTAFPQLRLRIGPPDALITAPASFEMSHQQALAQVTAQAVHSQYNMINHADYTISFSSTTTPALVTAQHANFSGNLTSAQEKPALPSHTGNSNIESNEVSQGLKTSAPTFDKPADDGYNWRKYGQKAVKGGEYPRSYYKCTHTSCAVKKKVERSAEGHITQIIYRGQHNHQRPPKRRSKDGGGQLNEADDFHENEDTSTRSEPGSQDHSGKHEGSNDGIPGPSVSRRGEVYEQLSGSSDSEEERDDEQRAGNGCPGYTNANRRYYLS</sequence>
<evidence type="ECO:0000256" key="3">
    <source>
        <dbReference type="ARBA" id="ARBA00023015"/>
    </source>
</evidence>
<dbReference type="PROSITE" id="PS50811">
    <property type="entry name" value="WRKY"/>
    <property type="match status" value="1"/>
</dbReference>
<feature type="compositionally biased region" description="Polar residues" evidence="7">
    <location>
        <begin position="198"/>
        <end position="218"/>
    </location>
</feature>
<dbReference type="PaxDb" id="4577-GRMZM2G425430_P01"/>
<dbReference type="GO" id="GO:0005634">
    <property type="term" value="C:nucleus"/>
    <property type="evidence" value="ECO:0007669"/>
    <property type="project" value="UniProtKB-SubCell"/>
</dbReference>
<gene>
    <name evidence="8" type="ORF">ZEAMMB73_Zm00001d029564</name>
</gene>
<evidence type="ECO:0000256" key="6">
    <source>
        <dbReference type="ARBA" id="ARBA00023242"/>
    </source>
</evidence>
<dbReference type="Pfam" id="PF03106">
    <property type="entry name" value="WRKY"/>
    <property type="match status" value="1"/>
</dbReference>
<dbReference type="SMART" id="SM00774">
    <property type="entry name" value="WRKY"/>
    <property type="match status" value="1"/>
</dbReference>
<dbReference type="GO" id="GO:0003700">
    <property type="term" value="F:DNA-binding transcription factor activity"/>
    <property type="evidence" value="ECO:0007669"/>
    <property type="project" value="InterPro"/>
</dbReference>
<keyword evidence="4" id="KW-0238">DNA-binding</keyword>
<dbReference type="InterPro" id="IPR044810">
    <property type="entry name" value="WRKY_plant"/>
</dbReference>
<dbReference type="GO" id="GO:0043565">
    <property type="term" value="F:sequence-specific DNA binding"/>
    <property type="evidence" value="ECO:0007669"/>
    <property type="project" value="InterPro"/>
</dbReference>
<dbReference type="OMA" id="NANRRYY"/>
<feature type="compositionally biased region" description="Basic residues" evidence="7">
    <location>
        <begin position="277"/>
        <end position="288"/>
    </location>
</feature>